<reference evidence="12" key="1">
    <citation type="journal article" date="2023" name="IScience">
        <title>Live-bearing cockroach genome reveals convergent evolutionary mechanisms linked to viviparity in insects and beyond.</title>
        <authorList>
            <person name="Fouks B."/>
            <person name="Harrison M.C."/>
            <person name="Mikhailova A.A."/>
            <person name="Marchal E."/>
            <person name="English S."/>
            <person name="Carruthers M."/>
            <person name="Jennings E.C."/>
            <person name="Chiamaka E.L."/>
            <person name="Frigard R.A."/>
            <person name="Pippel M."/>
            <person name="Attardo G.M."/>
            <person name="Benoit J.B."/>
            <person name="Bornberg-Bauer E."/>
            <person name="Tobe S.S."/>
        </authorList>
    </citation>
    <scope>NUCLEOTIDE SEQUENCE</scope>
    <source>
        <strain evidence="12">Stay&amp;Tobe</strain>
    </source>
</reference>
<dbReference type="InterPro" id="IPR008271">
    <property type="entry name" value="Ser/Thr_kinase_AS"/>
</dbReference>
<feature type="compositionally biased region" description="Low complexity" evidence="9">
    <location>
        <begin position="522"/>
        <end position="546"/>
    </location>
</feature>
<evidence type="ECO:0000256" key="2">
    <source>
        <dbReference type="ARBA" id="ARBA00022527"/>
    </source>
</evidence>
<dbReference type="GO" id="GO:0005524">
    <property type="term" value="F:ATP binding"/>
    <property type="evidence" value="ECO:0007669"/>
    <property type="project" value="UniProtKB-UniRule"/>
</dbReference>
<dbReference type="AlphaFoldDB" id="A0AAD7ZE58"/>
<feature type="domain" description="Protein kinase" evidence="10">
    <location>
        <begin position="1"/>
        <end position="87"/>
    </location>
</feature>
<dbReference type="PROSITE" id="PS00107">
    <property type="entry name" value="PROTEIN_KINASE_ATP"/>
    <property type="match status" value="1"/>
</dbReference>
<dbReference type="CDD" id="cd14092">
    <property type="entry name" value="STKc_MSK_C"/>
    <property type="match status" value="1"/>
</dbReference>
<feature type="compositionally biased region" description="Low complexity" evidence="9">
    <location>
        <begin position="591"/>
        <end position="601"/>
    </location>
</feature>
<evidence type="ECO:0000256" key="9">
    <source>
        <dbReference type="SAM" id="MobiDB-lite"/>
    </source>
</evidence>
<sequence length="675" mass="76195">VMKAVDWWSVGVLTYELLTGASPFTIDGELNNQQDISRRILKTTPPIPAELSPEVSDFISKLLIKDSKKRLGGGEDDAEELKRHPFFKGINWDELSRKLIAAPFVPKISHELDVSNFSDEFTKQIPTDSPSVVPSHYEKLFRGYSYVAPSVLFSDNVVMNDVLKPSTEQPNCSLFNSGQMKESPFFQLYEMDVKEPILGDGSFSVCRKCRNRQTGQEFAVKIISRKIDCTREINLLRACQGHPNIVTLHDVYHDEAHTYMVLELLRGGELLERIRKRNWFTESEASQIMRKLVSAVDFMHKRGVVHRDLKPENLLFTDDTDEADIKIVDFGFARLIQEKEPMHTPCFTLYYAAPEVLKEATSRTSTGYDQNCDLWSLGVILYTMLSGRVPFYTRSRYDSAASVISRIKGGVIDFNAEAWSYVSSQAKHITMGLLTVDPKKRLRMVDLRNNEWLQGNNEKIYPLTPLRTPDVLTTGSTARSAEIGLTRTFNAFRLAHKEGFRLQDVGNAKLAQRRRLKKSSTDARSSSSSSNFSSSSGRKNSSGFASKNEGAPLKRKRDSSSQDDDKKVFNFGKHCVQDYLTSISSEDSDGSDSPSYGRPEPSYSPPSKKEKRSTNRVWSSELCSTSGHSESEECQKTYTPQLNIMTEVSGDDTFKMNGPITRARKRKLDVLELSS</sequence>
<evidence type="ECO:0000313" key="12">
    <source>
        <dbReference type="EMBL" id="KAJ9578919.1"/>
    </source>
</evidence>
<keyword evidence="4" id="KW-0808">Transferase</keyword>
<keyword evidence="5 8" id="KW-0547">Nucleotide-binding</keyword>
<dbReference type="EMBL" id="JASPKZ010008855">
    <property type="protein sequence ID" value="KAJ9578919.1"/>
    <property type="molecule type" value="Genomic_DNA"/>
</dbReference>
<organism evidence="12 13">
    <name type="scientific">Diploptera punctata</name>
    <name type="common">Pacific beetle cockroach</name>
    <dbReference type="NCBI Taxonomy" id="6984"/>
    <lineage>
        <taxon>Eukaryota</taxon>
        <taxon>Metazoa</taxon>
        <taxon>Ecdysozoa</taxon>
        <taxon>Arthropoda</taxon>
        <taxon>Hexapoda</taxon>
        <taxon>Insecta</taxon>
        <taxon>Pterygota</taxon>
        <taxon>Neoptera</taxon>
        <taxon>Polyneoptera</taxon>
        <taxon>Dictyoptera</taxon>
        <taxon>Blattodea</taxon>
        <taxon>Blaberoidea</taxon>
        <taxon>Blaberidae</taxon>
        <taxon>Diplopterinae</taxon>
        <taxon>Diploptera</taxon>
    </lineage>
</organism>
<reference evidence="12" key="2">
    <citation type="submission" date="2023-05" db="EMBL/GenBank/DDBJ databases">
        <authorList>
            <person name="Fouks B."/>
        </authorList>
    </citation>
    <scope>NUCLEOTIDE SEQUENCE</scope>
    <source>
        <strain evidence="12">Stay&amp;Tobe</strain>
        <tissue evidence="12">Testes</tissue>
    </source>
</reference>
<evidence type="ECO:0000256" key="8">
    <source>
        <dbReference type="PROSITE-ProRule" id="PRU10141"/>
    </source>
</evidence>
<evidence type="ECO:0000256" key="5">
    <source>
        <dbReference type="ARBA" id="ARBA00022741"/>
    </source>
</evidence>
<proteinExistence type="inferred from homology"/>
<feature type="non-terminal residue" evidence="12">
    <location>
        <position position="1"/>
    </location>
</feature>
<dbReference type="PROSITE" id="PS50011">
    <property type="entry name" value="PROTEIN_KINASE_DOM"/>
    <property type="match status" value="2"/>
</dbReference>
<evidence type="ECO:0000256" key="6">
    <source>
        <dbReference type="ARBA" id="ARBA00022777"/>
    </source>
</evidence>
<evidence type="ECO:0000313" key="13">
    <source>
        <dbReference type="Proteomes" id="UP001233999"/>
    </source>
</evidence>
<dbReference type="InterPro" id="IPR000961">
    <property type="entry name" value="AGC-kinase_C"/>
</dbReference>
<dbReference type="PROSITE" id="PS51285">
    <property type="entry name" value="AGC_KINASE_CTER"/>
    <property type="match status" value="1"/>
</dbReference>
<dbReference type="SMART" id="SM00220">
    <property type="entry name" value="S_TKc"/>
    <property type="match status" value="1"/>
</dbReference>
<dbReference type="SMART" id="SM00133">
    <property type="entry name" value="S_TK_X"/>
    <property type="match status" value="1"/>
</dbReference>
<feature type="non-terminal residue" evidence="12">
    <location>
        <position position="675"/>
    </location>
</feature>
<feature type="domain" description="Protein kinase" evidence="10">
    <location>
        <begin position="192"/>
        <end position="453"/>
    </location>
</feature>
<dbReference type="Proteomes" id="UP001233999">
    <property type="component" value="Unassembled WGS sequence"/>
</dbReference>
<feature type="binding site" evidence="8">
    <location>
        <position position="221"/>
    </location>
    <ligand>
        <name>ATP</name>
        <dbReference type="ChEBI" id="CHEBI:30616"/>
    </ligand>
</feature>
<dbReference type="InterPro" id="IPR000719">
    <property type="entry name" value="Prot_kinase_dom"/>
</dbReference>
<dbReference type="InterPro" id="IPR017441">
    <property type="entry name" value="Protein_kinase_ATP_BS"/>
</dbReference>
<evidence type="ECO:0000259" key="10">
    <source>
        <dbReference type="PROSITE" id="PS50011"/>
    </source>
</evidence>
<dbReference type="Gene3D" id="3.30.200.20">
    <property type="entry name" value="Phosphorylase Kinase, domain 1"/>
    <property type="match status" value="2"/>
</dbReference>
<feature type="region of interest" description="Disordered" evidence="9">
    <location>
        <begin position="510"/>
        <end position="566"/>
    </location>
</feature>
<dbReference type="PROSITE" id="PS00108">
    <property type="entry name" value="PROTEIN_KINASE_ST"/>
    <property type="match status" value="1"/>
</dbReference>
<dbReference type="InterPro" id="IPR011009">
    <property type="entry name" value="Kinase-like_dom_sf"/>
</dbReference>
<dbReference type="Pfam" id="PF00069">
    <property type="entry name" value="Pkinase"/>
    <property type="match status" value="2"/>
</dbReference>
<gene>
    <name evidence="12" type="ORF">L9F63_004876</name>
</gene>
<comment type="caution">
    <text evidence="12">The sequence shown here is derived from an EMBL/GenBank/DDBJ whole genome shotgun (WGS) entry which is preliminary data.</text>
</comment>
<comment type="similarity">
    <text evidence="1">Belongs to the protein kinase superfamily. CAMK Ser/Thr protein kinase family.</text>
</comment>
<dbReference type="GO" id="GO:0004674">
    <property type="term" value="F:protein serine/threonine kinase activity"/>
    <property type="evidence" value="ECO:0007669"/>
    <property type="project" value="UniProtKB-KW"/>
</dbReference>
<evidence type="ECO:0000256" key="4">
    <source>
        <dbReference type="ARBA" id="ARBA00022679"/>
    </source>
</evidence>
<evidence type="ECO:0008006" key="14">
    <source>
        <dbReference type="Google" id="ProtNLM"/>
    </source>
</evidence>
<evidence type="ECO:0000256" key="7">
    <source>
        <dbReference type="ARBA" id="ARBA00022840"/>
    </source>
</evidence>
<evidence type="ECO:0000256" key="3">
    <source>
        <dbReference type="ARBA" id="ARBA00022553"/>
    </source>
</evidence>
<evidence type="ECO:0000259" key="11">
    <source>
        <dbReference type="PROSITE" id="PS51285"/>
    </source>
</evidence>
<protein>
    <recommendedName>
        <fullName evidence="14">Ribosomal protein S6 kinase alpha-5</fullName>
    </recommendedName>
</protein>
<keyword evidence="3" id="KW-0597">Phosphoprotein</keyword>
<feature type="compositionally biased region" description="Polar residues" evidence="9">
    <location>
        <begin position="615"/>
        <end position="628"/>
    </location>
</feature>
<dbReference type="InterPro" id="IPR050205">
    <property type="entry name" value="CDPK_Ser/Thr_kinases"/>
</dbReference>
<keyword evidence="6" id="KW-0418">Kinase</keyword>
<evidence type="ECO:0000256" key="1">
    <source>
        <dbReference type="ARBA" id="ARBA00006692"/>
    </source>
</evidence>
<keyword evidence="2" id="KW-0723">Serine/threonine-protein kinase</keyword>
<keyword evidence="7 8" id="KW-0067">ATP-binding</keyword>
<keyword evidence="13" id="KW-1185">Reference proteome</keyword>
<feature type="region of interest" description="Disordered" evidence="9">
    <location>
        <begin position="583"/>
        <end position="634"/>
    </location>
</feature>
<dbReference type="FunFam" id="1.10.510.10:FF:000157">
    <property type="entry name" value="Ribosomal protein S6 kinase"/>
    <property type="match status" value="1"/>
</dbReference>
<dbReference type="PANTHER" id="PTHR24349">
    <property type="entry name" value="SERINE/THREONINE-PROTEIN KINASE"/>
    <property type="match status" value="1"/>
</dbReference>
<dbReference type="Pfam" id="PF00433">
    <property type="entry name" value="Pkinase_C"/>
    <property type="match status" value="1"/>
</dbReference>
<dbReference type="InterPro" id="IPR017892">
    <property type="entry name" value="Pkinase_C"/>
</dbReference>
<accession>A0AAD7ZE58</accession>
<name>A0AAD7ZE58_DIPPU</name>
<feature type="domain" description="AGC-kinase C-terminal" evidence="11">
    <location>
        <begin position="88"/>
        <end position="156"/>
    </location>
</feature>
<dbReference type="SUPFAM" id="SSF56112">
    <property type="entry name" value="Protein kinase-like (PK-like)"/>
    <property type="match status" value="2"/>
</dbReference>
<dbReference type="Gene3D" id="1.10.510.10">
    <property type="entry name" value="Transferase(Phosphotransferase) domain 1"/>
    <property type="match status" value="2"/>
</dbReference>